<feature type="signal peptide" evidence="9">
    <location>
        <begin position="1"/>
        <end position="26"/>
    </location>
</feature>
<dbReference type="GO" id="GO:0046900">
    <property type="term" value="P:tetrahydrofolylpolyglutamate metabolic process"/>
    <property type="evidence" value="ECO:0007669"/>
    <property type="project" value="TreeGrafter"/>
</dbReference>
<accession>T0QGJ2</accession>
<evidence type="ECO:0000256" key="5">
    <source>
        <dbReference type="ARBA" id="ARBA00022729"/>
    </source>
</evidence>
<dbReference type="Gene3D" id="3.40.50.880">
    <property type="match status" value="1"/>
</dbReference>
<feature type="chain" id="PRO_5004583249" description="folate gamma-glutamyl hydrolase" evidence="9">
    <location>
        <begin position="27"/>
        <end position="335"/>
    </location>
</feature>
<sequence length="335" mass="37029">MAHLRRRTKMQLVLWLLAVLVPWTGATMRPIIGVMTQPFYGRDVDYIAASYVKWIESAGGRVVPIPYAASNDTIDALLNSVNGVLFPGGAAPVNDQAARVYALALAANDRGTYFPIWGTCLGFEWLMQLTSSIGILNTNLNAMNLSSTLNYTSAAATSRIFSFQPSAFAALSTRPLTMNNHRKGITTTRFASTHALTSAFNVLATSVDRAGVEYVAVIESQTYPIYGVQFHPEKHAYEFGMRANGSPYESIDHSDDAIVAAQALARFFLHEARKNDQRFPDAAAEQRALIYNHPLTQRKAPAFAEIYEFPVKTTNTWRDSALSLAAHALLRHPWR</sequence>
<evidence type="ECO:0000256" key="4">
    <source>
        <dbReference type="ARBA" id="ARBA00022525"/>
    </source>
</evidence>
<evidence type="ECO:0000256" key="3">
    <source>
        <dbReference type="ARBA" id="ARBA00012886"/>
    </source>
</evidence>
<comment type="catalytic activity">
    <reaction evidence="8">
        <text>(6S)-5,6,7,8-tetrahydrofolyl-(gamma-L-Glu)(n) + (n-1) H2O = (6S)-5,6,7,8-tetrahydrofolate + (n-1) L-glutamate</text>
        <dbReference type="Rhea" id="RHEA:56784"/>
        <dbReference type="Rhea" id="RHEA-COMP:14738"/>
        <dbReference type="ChEBI" id="CHEBI:15377"/>
        <dbReference type="ChEBI" id="CHEBI:29985"/>
        <dbReference type="ChEBI" id="CHEBI:57453"/>
        <dbReference type="ChEBI" id="CHEBI:141005"/>
        <dbReference type="EC" id="3.4.19.9"/>
    </reaction>
</comment>
<feature type="active site" description="Nucleophile" evidence="7 8">
    <location>
        <position position="120"/>
    </location>
</feature>
<dbReference type="RefSeq" id="XP_008609246.1">
    <property type="nucleotide sequence ID" value="XM_008611024.1"/>
</dbReference>
<comment type="similarity">
    <text evidence="2">Belongs to the peptidase C26 family.</text>
</comment>
<evidence type="ECO:0000256" key="9">
    <source>
        <dbReference type="SAM" id="SignalP"/>
    </source>
</evidence>
<dbReference type="Pfam" id="PF07722">
    <property type="entry name" value="Peptidase_C26"/>
    <property type="match status" value="1"/>
</dbReference>
<dbReference type="GO" id="GO:0005576">
    <property type="term" value="C:extracellular region"/>
    <property type="evidence" value="ECO:0007669"/>
    <property type="project" value="UniProtKB-SubCell"/>
</dbReference>
<protein>
    <recommendedName>
        <fullName evidence="3 8">folate gamma-glutamyl hydrolase</fullName>
        <ecNumber evidence="3 8">3.4.19.9</ecNumber>
    </recommendedName>
</protein>
<evidence type="ECO:0000256" key="2">
    <source>
        <dbReference type="ARBA" id="ARBA00011083"/>
    </source>
</evidence>
<dbReference type="EMBL" id="JH767145">
    <property type="protein sequence ID" value="EQC37084.1"/>
    <property type="molecule type" value="Genomic_DNA"/>
</dbReference>
<dbReference type="InterPro" id="IPR029062">
    <property type="entry name" value="Class_I_gatase-like"/>
</dbReference>
<evidence type="ECO:0000256" key="7">
    <source>
        <dbReference type="PIRSR" id="PIRSR615527-1"/>
    </source>
</evidence>
<dbReference type="AlphaFoldDB" id="T0QGJ2"/>
<keyword evidence="4" id="KW-0964">Secreted</keyword>
<keyword evidence="6 8" id="KW-0378">Hydrolase</keyword>
<evidence type="ECO:0000256" key="8">
    <source>
        <dbReference type="PROSITE-ProRule" id="PRU00607"/>
    </source>
</evidence>
<dbReference type="FunFam" id="3.40.50.880:FF:000054">
    <property type="entry name" value="Folate gamma-glutamyl hydrolase"/>
    <property type="match status" value="1"/>
</dbReference>
<comment type="subcellular location">
    <subcellularLocation>
        <location evidence="1">Secreted</location>
        <location evidence="1">Extracellular space</location>
    </subcellularLocation>
</comment>
<dbReference type="InterPro" id="IPR011697">
    <property type="entry name" value="Peptidase_C26"/>
</dbReference>
<feature type="active site" evidence="8">
    <location>
        <position position="231"/>
    </location>
</feature>
<dbReference type="OrthoDB" id="64220at2759"/>
<evidence type="ECO:0000256" key="6">
    <source>
        <dbReference type="ARBA" id="ARBA00022801"/>
    </source>
</evidence>
<evidence type="ECO:0000313" key="11">
    <source>
        <dbReference type="Proteomes" id="UP000030762"/>
    </source>
</evidence>
<dbReference type="SUPFAM" id="SSF52317">
    <property type="entry name" value="Class I glutamine amidotransferase-like"/>
    <property type="match status" value="1"/>
</dbReference>
<dbReference type="GO" id="GO:0034722">
    <property type="term" value="F:gamma-glutamyl-peptidase activity"/>
    <property type="evidence" value="ECO:0007669"/>
    <property type="project" value="UniProtKB-UniRule"/>
</dbReference>
<dbReference type="PROSITE" id="PS51275">
    <property type="entry name" value="PEPTIDASE_C26_GGH"/>
    <property type="match status" value="1"/>
</dbReference>
<dbReference type="GeneID" id="19946038"/>
<keyword evidence="5 9" id="KW-0732">Signal</keyword>
<dbReference type="VEuPathDB" id="FungiDB:SDRG_05311"/>
<dbReference type="eggNOG" id="KOG1559">
    <property type="taxonomic scope" value="Eukaryota"/>
</dbReference>
<proteinExistence type="inferred from homology"/>
<organism evidence="10 11">
    <name type="scientific">Saprolegnia diclina (strain VS20)</name>
    <dbReference type="NCBI Taxonomy" id="1156394"/>
    <lineage>
        <taxon>Eukaryota</taxon>
        <taxon>Sar</taxon>
        <taxon>Stramenopiles</taxon>
        <taxon>Oomycota</taxon>
        <taxon>Saprolegniomycetes</taxon>
        <taxon>Saprolegniales</taxon>
        <taxon>Saprolegniaceae</taxon>
        <taxon>Saprolegnia</taxon>
    </lineage>
</organism>
<gene>
    <name evidence="10" type="ORF">SDRG_05311</name>
</gene>
<dbReference type="PANTHER" id="PTHR11315">
    <property type="entry name" value="PROTEASE FAMILY C26 GAMMA-GLUTAMYL HYDROLASE"/>
    <property type="match status" value="1"/>
</dbReference>
<dbReference type="InParanoid" id="T0QGJ2"/>
<dbReference type="GO" id="GO:0005773">
    <property type="term" value="C:vacuole"/>
    <property type="evidence" value="ECO:0007669"/>
    <property type="project" value="TreeGrafter"/>
</dbReference>
<name>T0QGJ2_SAPDV</name>
<evidence type="ECO:0000313" key="10">
    <source>
        <dbReference type="EMBL" id="EQC37084.1"/>
    </source>
</evidence>
<dbReference type="EC" id="3.4.19.9" evidence="3 8"/>
<dbReference type="OMA" id="EPVSSHF"/>
<keyword evidence="11" id="KW-1185">Reference proteome</keyword>
<dbReference type="PROSITE" id="PS51273">
    <property type="entry name" value="GATASE_TYPE_1"/>
    <property type="match status" value="1"/>
</dbReference>
<feature type="active site" description="Proton donor" evidence="7">
    <location>
        <position position="231"/>
    </location>
</feature>
<dbReference type="PANTHER" id="PTHR11315:SF0">
    <property type="entry name" value="FOLATE GAMMA-GLUTAMYL HYDROLASE"/>
    <property type="match status" value="1"/>
</dbReference>
<evidence type="ECO:0000256" key="1">
    <source>
        <dbReference type="ARBA" id="ARBA00004239"/>
    </source>
</evidence>
<dbReference type="STRING" id="1156394.T0QGJ2"/>
<dbReference type="Proteomes" id="UP000030762">
    <property type="component" value="Unassembled WGS sequence"/>
</dbReference>
<dbReference type="InterPro" id="IPR015527">
    <property type="entry name" value="Pept_C26_g-glut_hydrolase"/>
</dbReference>
<reference evidence="10 11" key="1">
    <citation type="submission" date="2012-04" db="EMBL/GenBank/DDBJ databases">
        <title>The Genome Sequence of Saprolegnia declina VS20.</title>
        <authorList>
            <consortium name="The Broad Institute Genome Sequencing Platform"/>
            <person name="Russ C."/>
            <person name="Nusbaum C."/>
            <person name="Tyler B."/>
            <person name="van West P."/>
            <person name="Dieguez-Uribeondo J."/>
            <person name="de Bruijn I."/>
            <person name="Tripathy S."/>
            <person name="Jiang R."/>
            <person name="Young S.K."/>
            <person name="Zeng Q."/>
            <person name="Gargeya S."/>
            <person name="Fitzgerald M."/>
            <person name="Haas B."/>
            <person name="Abouelleil A."/>
            <person name="Alvarado L."/>
            <person name="Arachchi H.M."/>
            <person name="Berlin A."/>
            <person name="Chapman S.B."/>
            <person name="Goldberg J."/>
            <person name="Griggs A."/>
            <person name="Gujja S."/>
            <person name="Hansen M."/>
            <person name="Howarth C."/>
            <person name="Imamovic A."/>
            <person name="Larimer J."/>
            <person name="McCowen C."/>
            <person name="Montmayeur A."/>
            <person name="Murphy C."/>
            <person name="Neiman D."/>
            <person name="Pearson M."/>
            <person name="Priest M."/>
            <person name="Roberts A."/>
            <person name="Saif S."/>
            <person name="Shea T."/>
            <person name="Sisk P."/>
            <person name="Sykes S."/>
            <person name="Wortman J."/>
            <person name="Nusbaum C."/>
            <person name="Birren B."/>
        </authorList>
    </citation>
    <scope>NUCLEOTIDE SEQUENCE [LARGE SCALE GENOMIC DNA]</scope>
    <source>
        <strain evidence="10 11">VS20</strain>
    </source>
</reference>